<keyword evidence="2 4" id="KW-0371">Homeobox</keyword>
<feature type="compositionally biased region" description="Basic and acidic residues" evidence="5">
    <location>
        <begin position="465"/>
        <end position="481"/>
    </location>
</feature>
<dbReference type="Gene3D" id="1.10.10.60">
    <property type="entry name" value="Homeodomain-like"/>
    <property type="match status" value="1"/>
</dbReference>
<dbReference type="CDD" id="cd00086">
    <property type="entry name" value="homeodomain"/>
    <property type="match status" value="1"/>
</dbReference>
<evidence type="ECO:0000256" key="3">
    <source>
        <dbReference type="ARBA" id="ARBA00023242"/>
    </source>
</evidence>
<sequence>MDLDCTSNSSVTDSQSNEHTVGSSPTELGYENTIGTPTGVERYSDLYDNRSNKIVAEDPRNNLESSVNESGYSSYCNYSYISTEDAITKLEESEPQFCVNACHSIYTIPYVPENLTNNTCRYVEFTSDNNETVNAVASIVSHGVNSCSYIPVSNMITTVINHNFTPTVTNEFTKIFNYQCDTISTPDISRKNDNQRNFKSDPDTFWISQRDDIHKSVSIRTGHLSNDKQNALDGYVDSGNIPTSTDQQLLQPQACLNNYRVKEDESKESYNSNFPEFAYNLMNTHSQHYTTSDFINVSSQNSVIDCISSYQDSSQNSESVNACVKGPSFYSQTHNVYWPWVDRFYAENCASKLGSVCNSDVATKGLINYTNSFSCNPSFGHSYNSHSLFISGANLPHISEKPNEQSQPSKLSAVNLCTGENMSAFHSIAQISSDYSGASVVAGNIPNLILMNAQSSGDFSAQSADNHKESQEDENSFDHSETSWQPELNSVQCSSRKRLSDKQRKTICVSILNGNQTENSHTPQDEITQNSSTSFDISSLHRENEICLDQSISGNSYSWTSKSDKLKFNSRLRSKRYSDAINLTRNRPLNQTALSVMESWYTNHVDNPYPTTAEKEELAALGGITVIQVSSWFANRRTRTANTKPKKNRRKLYHQIYQLAVEIEALTQGSLRACDLQERIGQIIDEYLT</sequence>
<feature type="DNA-binding region" description="Homeobox" evidence="4">
    <location>
        <begin position="591"/>
        <end position="644"/>
    </location>
</feature>
<dbReference type="SUPFAM" id="SSF46689">
    <property type="entry name" value="Homeodomain-like"/>
    <property type="match status" value="1"/>
</dbReference>
<feature type="compositionally biased region" description="Polar residues" evidence="5">
    <location>
        <begin position="1"/>
        <end position="26"/>
    </location>
</feature>
<feature type="region of interest" description="Disordered" evidence="5">
    <location>
        <begin position="458"/>
        <end position="489"/>
    </location>
</feature>
<dbReference type="PANTHER" id="PTHR11850">
    <property type="entry name" value="HOMEOBOX PROTEIN TRANSCRIPTION FACTORS"/>
    <property type="match status" value="1"/>
</dbReference>
<evidence type="ECO:0000256" key="4">
    <source>
        <dbReference type="PROSITE-ProRule" id="PRU00108"/>
    </source>
</evidence>
<dbReference type="AlphaFoldDB" id="A0A095C6T9"/>
<dbReference type="InterPro" id="IPR050224">
    <property type="entry name" value="TALE_homeobox"/>
</dbReference>
<proteinExistence type="predicted"/>
<evidence type="ECO:0000256" key="1">
    <source>
        <dbReference type="ARBA" id="ARBA00023125"/>
    </source>
</evidence>
<keyword evidence="1 4" id="KW-0238">DNA-binding</keyword>
<dbReference type="InterPro" id="IPR008422">
    <property type="entry name" value="KN_HD"/>
</dbReference>
<evidence type="ECO:0000313" key="6">
    <source>
        <dbReference type="EMBL" id="KGB37743.1"/>
    </source>
</evidence>
<keyword evidence="3 4" id="KW-0539">Nucleus</keyword>
<dbReference type="GO" id="GO:0006355">
    <property type="term" value="P:regulation of DNA-templated transcription"/>
    <property type="evidence" value="ECO:0007669"/>
    <property type="project" value="InterPro"/>
</dbReference>
<dbReference type="PROSITE" id="PS50071">
    <property type="entry name" value="HOMEOBOX_2"/>
    <property type="match status" value="1"/>
</dbReference>
<dbReference type="Pfam" id="PF05920">
    <property type="entry name" value="Homeobox_KN"/>
    <property type="match status" value="1"/>
</dbReference>
<dbReference type="STRING" id="6185.A0A095C6T9"/>
<dbReference type="InterPro" id="IPR001356">
    <property type="entry name" value="HD"/>
</dbReference>
<organism evidence="6">
    <name type="scientific">Schistosoma haematobium</name>
    <name type="common">Blood fluke</name>
    <dbReference type="NCBI Taxonomy" id="6185"/>
    <lineage>
        <taxon>Eukaryota</taxon>
        <taxon>Metazoa</taxon>
        <taxon>Spiralia</taxon>
        <taxon>Lophotrochozoa</taxon>
        <taxon>Platyhelminthes</taxon>
        <taxon>Trematoda</taxon>
        <taxon>Digenea</taxon>
        <taxon>Strigeidida</taxon>
        <taxon>Schistosomatoidea</taxon>
        <taxon>Schistosomatidae</taxon>
        <taxon>Schistosoma</taxon>
    </lineage>
</organism>
<dbReference type="SMART" id="SM00389">
    <property type="entry name" value="HOX"/>
    <property type="match status" value="1"/>
</dbReference>
<dbReference type="EMBL" id="KL250921">
    <property type="protein sequence ID" value="KGB37743.1"/>
    <property type="molecule type" value="Genomic_DNA"/>
</dbReference>
<protein>
    <submittedName>
        <fullName evidence="6">Pre-B-cell leukemia transcription factor 4</fullName>
    </submittedName>
</protein>
<evidence type="ECO:0000256" key="2">
    <source>
        <dbReference type="ARBA" id="ARBA00023155"/>
    </source>
</evidence>
<evidence type="ECO:0000256" key="5">
    <source>
        <dbReference type="SAM" id="MobiDB-lite"/>
    </source>
</evidence>
<name>A0A095C6T9_SCHHA</name>
<dbReference type="InterPro" id="IPR009057">
    <property type="entry name" value="Homeodomain-like_sf"/>
</dbReference>
<gene>
    <name evidence="6" type="ORF">MS3_06095</name>
</gene>
<reference evidence="6" key="1">
    <citation type="journal article" date="2012" name="Nat. Genet.">
        <title>Whole-genome sequence of Schistosoma haematobium.</title>
        <authorList>
            <person name="Young N.D."/>
            <person name="Jex A.R."/>
            <person name="Li B."/>
            <person name="Liu S."/>
            <person name="Yang L."/>
            <person name="Xiong Z."/>
            <person name="Li Y."/>
            <person name="Cantacessi C."/>
            <person name="Hall R.S."/>
            <person name="Xu X."/>
            <person name="Chen F."/>
            <person name="Wu X."/>
            <person name="Zerlotini A."/>
            <person name="Oliveira G."/>
            <person name="Hofmann A."/>
            <person name="Zhang G."/>
            <person name="Fang X."/>
            <person name="Kang Y."/>
            <person name="Campbell B.E."/>
            <person name="Loukas A."/>
            <person name="Ranganathan S."/>
            <person name="Rollinson D."/>
            <person name="Rinaldi G."/>
            <person name="Brindley P.J."/>
            <person name="Yang H."/>
            <person name="Wang J."/>
            <person name="Wang J."/>
            <person name="Gasser R.B."/>
        </authorList>
    </citation>
    <scope>NUCLEOTIDE SEQUENCE [LARGE SCALE GENOMIC DNA]</scope>
</reference>
<dbReference type="RefSeq" id="XP_012797505.2">
    <property type="nucleotide sequence ID" value="XM_012942051.3"/>
</dbReference>
<dbReference type="KEGG" id="shx:MS3_00010791"/>
<dbReference type="GO" id="GO:0005634">
    <property type="term" value="C:nucleus"/>
    <property type="evidence" value="ECO:0007669"/>
    <property type="project" value="UniProtKB-SubCell"/>
</dbReference>
<dbReference type="GO" id="GO:0003677">
    <property type="term" value="F:DNA binding"/>
    <property type="evidence" value="ECO:0007669"/>
    <property type="project" value="UniProtKB-UniRule"/>
</dbReference>
<comment type="subcellular location">
    <subcellularLocation>
        <location evidence="4">Nucleus</location>
    </subcellularLocation>
</comment>
<feature type="region of interest" description="Disordered" evidence="5">
    <location>
        <begin position="1"/>
        <end position="43"/>
    </location>
</feature>
<accession>A0A095C6T9</accession>